<evidence type="ECO:0000313" key="4">
    <source>
        <dbReference type="Proteomes" id="UP001174136"/>
    </source>
</evidence>
<feature type="region of interest" description="Disordered" evidence="1">
    <location>
        <begin position="399"/>
        <end position="437"/>
    </location>
</feature>
<feature type="region of interest" description="Disordered" evidence="1">
    <location>
        <begin position="248"/>
        <end position="283"/>
    </location>
</feature>
<gene>
    <name evidence="3" type="primary">specc1l_2</name>
    <name evidence="3" type="ORF">N1851_028850</name>
</gene>
<dbReference type="AlphaFoldDB" id="A0AA47M7Y3"/>
<sequence>MKKTARPAANKASGERGKVETAAGTGATKAGTKTSTSAALPKQPPVFHRFAFIFLIGYIMTSVVWMIHRLRATMTYLAALAGGGRCTQQCCDQGQEDASTGTSANSGGQQAKDISPAIRCAACQLLNSEHPLASSTPGALAKACGVFGVQGALARRGDRLRSCQGPRPTRCRRCQALPREMLALAKRSASQVLAEVGGRMSKSKSDGQLSDKVALENKVKDLLGLAKSKDVEILHLRGELRDMRVQLGLGGEEEEQGGGGGGSRGGRRGGEAPCVGNHGSGRREQNQAIRVELNLLKSENRMLKDRLNALGFSLEQRLDVSEKIARGRQRAERRRGTGTLTSSVEGSAPGSLGAWRLGGTSWNLRVSEVYQAVTSSDDALDAPSGVLSESVAGHGRLRRVAGGQQQHRQRGVGGVPDGAHPPDEENQHSTAGGAAGHAAGAVDLQQITQELNGENERLGEEKLILMDSLCQQERQAGAVWPQLGVPRALLLEQHNLSYTLEEDIKSGRYMELEQRYADLADNARFEREQLLGVPAAPLQHAEMAEQDNAEAQEVIGA</sequence>
<proteinExistence type="predicted"/>
<dbReference type="EMBL" id="JAOPHQ010005442">
    <property type="protein sequence ID" value="KAK0135295.1"/>
    <property type="molecule type" value="Genomic_DNA"/>
</dbReference>
<comment type="caution">
    <text evidence="3">The sequence shown here is derived from an EMBL/GenBank/DDBJ whole genome shotgun (WGS) entry which is preliminary data.</text>
</comment>
<name>A0AA47M7Y3_MERPO</name>
<accession>A0AA47M7Y3</accession>
<feature type="transmembrane region" description="Helical" evidence="2">
    <location>
        <begin position="46"/>
        <end position="67"/>
    </location>
</feature>
<evidence type="ECO:0000256" key="2">
    <source>
        <dbReference type="SAM" id="Phobius"/>
    </source>
</evidence>
<dbReference type="Proteomes" id="UP001174136">
    <property type="component" value="Unassembled WGS sequence"/>
</dbReference>
<organism evidence="3 4">
    <name type="scientific">Merluccius polli</name>
    <name type="common">Benguela hake</name>
    <name type="synonym">Merluccius cadenati</name>
    <dbReference type="NCBI Taxonomy" id="89951"/>
    <lineage>
        <taxon>Eukaryota</taxon>
        <taxon>Metazoa</taxon>
        <taxon>Chordata</taxon>
        <taxon>Craniata</taxon>
        <taxon>Vertebrata</taxon>
        <taxon>Euteleostomi</taxon>
        <taxon>Actinopterygii</taxon>
        <taxon>Neopterygii</taxon>
        <taxon>Teleostei</taxon>
        <taxon>Neoteleostei</taxon>
        <taxon>Acanthomorphata</taxon>
        <taxon>Zeiogadaria</taxon>
        <taxon>Gadariae</taxon>
        <taxon>Gadiformes</taxon>
        <taxon>Gadoidei</taxon>
        <taxon>Merlucciidae</taxon>
        <taxon>Merluccius</taxon>
    </lineage>
</organism>
<evidence type="ECO:0000313" key="3">
    <source>
        <dbReference type="EMBL" id="KAK0135295.1"/>
    </source>
</evidence>
<keyword evidence="2" id="KW-1133">Transmembrane helix</keyword>
<feature type="compositionally biased region" description="Low complexity" evidence="1">
    <location>
        <begin position="21"/>
        <end position="39"/>
    </location>
</feature>
<feature type="region of interest" description="Disordered" evidence="1">
    <location>
        <begin position="1"/>
        <end position="39"/>
    </location>
</feature>
<keyword evidence="2" id="KW-0472">Membrane</keyword>
<keyword evidence="2" id="KW-0812">Transmembrane</keyword>
<keyword evidence="4" id="KW-1185">Reference proteome</keyword>
<feature type="region of interest" description="Disordered" evidence="1">
    <location>
        <begin position="325"/>
        <end position="353"/>
    </location>
</feature>
<reference evidence="3" key="1">
    <citation type="journal article" date="2023" name="Front. Mar. Sci.">
        <title>A new Merluccius polli reference genome to investigate the effects of global change in West African waters.</title>
        <authorList>
            <person name="Mateo J.L."/>
            <person name="Blanco-Fernandez C."/>
            <person name="Garcia-Vazquez E."/>
            <person name="Machado-Schiaffino G."/>
        </authorList>
    </citation>
    <scope>NUCLEOTIDE SEQUENCE</scope>
    <source>
        <strain evidence="3">C29</strain>
        <tissue evidence="3">Fin</tissue>
    </source>
</reference>
<evidence type="ECO:0000256" key="1">
    <source>
        <dbReference type="SAM" id="MobiDB-lite"/>
    </source>
</evidence>
<protein>
    <submittedName>
        <fullName evidence="3">Cytospin-A</fullName>
    </submittedName>
</protein>